<evidence type="ECO:0000313" key="1">
    <source>
        <dbReference type="EMBL" id="VDD78269.1"/>
    </source>
</evidence>
<reference evidence="1 2" key="1">
    <citation type="submission" date="2018-10" db="EMBL/GenBank/DDBJ databases">
        <authorList>
            <consortium name="Pathogen Informatics"/>
        </authorList>
    </citation>
    <scope>NUCLEOTIDE SEQUENCE [LARGE SCALE GENOMIC DNA]</scope>
</reference>
<protein>
    <submittedName>
        <fullName evidence="1">Uncharacterized protein</fullName>
    </submittedName>
</protein>
<organism evidence="1 2">
    <name type="scientific">Mesocestoides corti</name>
    <name type="common">Flatworm</name>
    <dbReference type="NCBI Taxonomy" id="53468"/>
    <lineage>
        <taxon>Eukaryota</taxon>
        <taxon>Metazoa</taxon>
        <taxon>Spiralia</taxon>
        <taxon>Lophotrochozoa</taxon>
        <taxon>Platyhelminthes</taxon>
        <taxon>Cestoda</taxon>
        <taxon>Eucestoda</taxon>
        <taxon>Cyclophyllidea</taxon>
        <taxon>Mesocestoididae</taxon>
        <taxon>Mesocestoides</taxon>
    </lineage>
</organism>
<dbReference type="AlphaFoldDB" id="A0A0R3UBH3"/>
<keyword evidence="2" id="KW-1185">Reference proteome</keyword>
<proteinExistence type="predicted"/>
<name>A0A0R3UBH3_MESCO</name>
<evidence type="ECO:0000313" key="2">
    <source>
        <dbReference type="Proteomes" id="UP000267029"/>
    </source>
</evidence>
<sequence length="357" mass="39654">MSKVTVDKQIVNSECGSASLNEHFFPAYSGDVFCNGERSSQVSQLPRPLVAGDNGPTWQCVKVRQILSTSERLHSSRAAYNVGLTPTPVEHLRFQTIRAKVRHHKTWTSDTTSELTDTSFINCLKFPPVLCSACQSQFWCPTSSFALALESDAFCTSDVTQIPPCCHYLRPHTHRLVVALRARDLTQTHTTTRRTQHSISLSPCANAGIIDRCKNATYTCGLSRRRSHCLHVYAHTAARAYVRACVHARPDAHNQLRSLHDTTEARSAIILMGSVAAVSQILPKSIFSQATYPPVHVCSETKELKRSEHRVRRFPTSTRPNGGPRVTGTRWAKLSITVRVGRLLHATHGRPTNQTPA</sequence>
<gene>
    <name evidence="1" type="ORF">MCOS_LOCUS4272</name>
</gene>
<dbReference type="EMBL" id="UXSR01001444">
    <property type="protein sequence ID" value="VDD78269.1"/>
    <property type="molecule type" value="Genomic_DNA"/>
</dbReference>
<dbReference type="Proteomes" id="UP000267029">
    <property type="component" value="Unassembled WGS sequence"/>
</dbReference>
<accession>A0A0R3UBH3</accession>